<feature type="chain" id="PRO_5015177530" description="Tail specific protease domain-containing protein" evidence="1">
    <location>
        <begin position="24"/>
        <end position="504"/>
    </location>
</feature>
<dbReference type="RefSeq" id="WP_108983275.1">
    <property type="nucleotide sequence ID" value="NZ_BFBR01000001.1"/>
</dbReference>
<sequence>MDYGFKPVALGLFVLALAGSAGAQTPRGPILLDAPARIVEGQIDRRSAIDDLRALDQTIRATIPDGAPIPEISQTNAFIANIEAALPATISRREVAAAAMGLAGTYRSSHIYVMFPYENWNLDAARGGKRLDRPIALGSDGSLLIDNRPVERINGRPAADFVAWAKQSYSSYNPLDLPQRIRSRGPDMLWLWGIDGPFRLTFQDGAQMVIDGVTMSKRTHPLLSKSGGGKQDKRGNVPFSLVVDMNVARLTVGAFDQRYENEWGALLTQLRAALSQGKVTDIILDLRGNRGGAGRMTSQLLAVLTNKDVPLSGGKRWKRSKAYEDALAEFVPPLLRFTPWRRAILGADGVAALDSIPMEATRHFEGQGVSQFASILAPARVRVLMDQDTGSSATQLARAIQFFNLGILIGAPSSNPTTELGEIAFFRLKHSQLVFASPSAEFLDVSGKSTVGPVMPDIVLCGDTGLFAPQYALDVALNRNVPQVRQILNLSFRPDAGETDYCRT</sequence>
<feature type="domain" description="Tail specific protease" evidence="2">
    <location>
        <begin position="247"/>
        <end position="459"/>
    </location>
</feature>
<reference evidence="3 4" key="1">
    <citation type="journal article" date="2018" name="Genome Announc.">
        <title>Draft Genome Sequence of "Candidatus Phycosocius bacilliformis," an Alphaproteobacterial Ectosymbiont of the Hydrocarbon-Producing Green Alga Botryococcus braunii.</title>
        <authorList>
            <person name="Tanabe Y."/>
            <person name="Yamaguchi H."/>
            <person name="Watanabe M.M."/>
        </authorList>
    </citation>
    <scope>NUCLEOTIDE SEQUENCE [LARGE SCALE GENOMIC DNA]</scope>
    <source>
        <strain evidence="3 4">BOTRYCO-2</strain>
    </source>
</reference>
<keyword evidence="1" id="KW-0732">Signal</keyword>
<dbReference type="EMBL" id="BFBR01000001">
    <property type="protein sequence ID" value="GBF56381.1"/>
    <property type="molecule type" value="Genomic_DNA"/>
</dbReference>
<organism evidence="3 4">
    <name type="scientific">Candidatus Phycosocius bacilliformis</name>
    <dbReference type="NCBI Taxonomy" id="1445552"/>
    <lineage>
        <taxon>Bacteria</taxon>
        <taxon>Pseudomonadati</taxon>
        <taxon>Pseudomonadota</taxon>
        <taxon>Alphaproteobacteria</taxon>
        <taxon>Caulobacterales</taxon>
        <taxon>Caulobacterales incertae sedis</taxon>
        <taxon>Candidatus Phycosocius</taxon>
    </lineage>
</organism>
<evidence type="ECO:0000313" key="3">
    <source>
        <dbReference type="EMBL" id="GBF56381.1"/>
    </source>
</evidence>
<keyword evidence="4" id="KW-1185">Reference proteome</keyword>
<comment type="caution">
    <text evidence="3">The sequence shown here is derived from an EMBL/GenBank/DDBJ whole genome shotgun (WGS) entry which is preliminary data.</text>
</comment>
<dbReference type="Proteomes" id="UP000245086">
    <property type="component" value="Unassembled WGS sequence"/>
</dbReference>
<name>A0A2P2E5P6_9PROT</name>
<dbReference type="Pfam" id="PF03572">
    <property type="entry name" value="Peptidase_S41"/>
    <property type="match status" value="1"/>
</dbReference>
<dbReference type="AlphaFoldDB" id="A0A2P2E5P6"/>
<accession>A0A2P2E5P6</accession>
<dbReference type="GO" id="GO:0008236">
    <property type="term" value="F:serine-type peptidase activity"/>
    <property type="evidence" value="ECO:0007669"/>
    <property type="project" value="InterPro"/>
</dbReference>
<gene>
    <name evidence="3" type="ORF">PbB2_00036</name>
</gene>
<evidence type="ECO:0000259" key="2">
    <source>
        <dbReference type="Pfam" id="PF03572"/>
    </source>
</evidence>
<dbReference type="InterPro" id="IPR029045">
    <property type="entry name" value="ClpP/crotonase-like_dom_sf"/>
</dbReference>
<dbReference type="GO" id="GO:0006508">
    <property type="term" value="P:proteolysis"/>
    <property type="evidence" value="ECO:0007669"/>
    <property type="project" value="InterPro"/>
</dbReference>
<evidence type="ECO:0000313" key="4">
    <source>
        <dbReference type="Proteomes" id="UP000245086"/>
    </source>
</evidence>
<evidence type="ECO:0000256" key="1">
    <source>
        <dbReference type="SAM" id="SignalP"/>
    </source>
</evidence>
<proteinExistence type="predicted"/>
<dbReference type="OrthoDB" id="5480566at2"/>
<dbReference type="SUPFAM" id="SSF52096">
    <property type="entry name" value="ClpP/crotonase"/>
    <property type="match status" value="1"/>
</dbReference>
<protein>
    <recommendedName>
        <fullName evidence="2">Tail specific protease domain-containing protein</fullName>
    </recommendedName>
</protein>
<feature type="signal peptide" evidence="1">
    <location>
        <begin position="1"/>
        <end position="23"/>
    </location>
</feature>
<dbReference type="InterPro" id="IPR005151">
    <property type="entry name" value="Tail-specific_protease"/>
</dbReference>
<dbReference type="Gene3D" id="3.90.226.10">
    <property type="entry name" value="2-enoyl-CoA Hydratase, Chain A, domain 1"/>
    <property type="match status" value="1"/>
</dbReference>